<evidence type="ECO:0000256" key="3">
    <source>
        <dbReference type="ARBA" id="ARBA00022676"/>
    </source>
</evidence>
<dbReference type="EC" id="2.4.1.173" evidence="2"/>
<dbReference type="Pfam" id="PF03033">
    <property type="entry name" value="Glyco_transf_28"/>
    <property type="match status" value="1"/>
</dbReference>
<evidence type="ECO:0000256" key="6">
    <source>
        <dbReference type="ARBA" id="ARBA00047886"/>
    </source>
</evidence>
<dbReference type="SUPFAM" id="SSF53756">
    <property type="entry name" value="UDP-Glycosyltransferase/glycogen phosphorylase"/>
    <property type="match status" value="1"/>
</dbReference>
<organism evidence="11">
    <name type="scientific">Lichtheimia ramosa</name>
    <dbReference type="NCBI Taxonomy" id="688394"/>
    <lineage>
        <taxon>Eukaryota</taxon>
        <taxon>Fungi</taxon>
        <taxon>Fungi incertae sedis</taxon>
        <taxon>Mucoromycota</taxon>
        <taxon>Mucoromycotina</taxon>
        <taxon>Mucoromycetes</taxon>
        <taxon>Mucorales</taxon>
        <taxon>Lichtheimiaceae</taxon>
        <taxon>Lichtheimia</taxon>
    </lineage>
</organism>
<evidence type="ECO:0000256" key="2">
    <source>
        <dbReference type="ARBA" id="ARBA00012650"/>
    </source>
</evidence>
<feature type="compositionally biased region" description="Low complexity" evidence="8">
    <location>
        <begin position="529"/>
        <end position="538"/>
    </location>
</feature>
<dbReference type="GO" id="GO:0016906">
    <property type="term" value="F:sterol 3-beta-glucosyltransferase activity"/>
    <property type="evidence" value="ECO:0007669"/>
    <property type="project" value="UniProtKB-EC"/>
</dbReference>
<dbReference type="CDD" id="cd03784">
    <property type="entry name" value="GT1_Gtf-like"/>
    <property type="match status" value="1"/>
</dbReference>
<evidence type="ECO:0000256" key="5">
    <source>
        <dbReference type="ARBA" id="ARBA00029843"/>
    </source>
</evidence>
<dbReference type="SMART" id="SM00568">
    <property type="entry name" value="GRAM"/>
    <property type="match status" value="2"/>
</dbReference>
<dbReference type="InterPro" id="IPR010610">
    <property type="entry name" value="EryCIII-like_C"/>
</dbReference>
<dbReference type="Gene3D" id="3.40.50.2000">
    <property type="entry name" value="Glycogen Phosphorylase B"/>
    <property type="match status" value="2"/>
</dbReference>
<dbReference type="FunFam" id="3.40.50.2000:FF:000029">
    <property type="entry name" value="Sterol 3-beta-glucosyltransferase"/>
    <property type="match status" value="1"/>
</dbReference>
<feature type="compositionally biased region" description="Low complexity" evidence="8">
    <location>
        <begin position="419"/>
        <end position="430"/>
    </location>
</feature>
<feature type="compositionally biased region" description="Polar residues" evidence="8">
    <location>
        <begin position="476"/>
        <end position="502"/>
    </location>
</feature>
<feature type="compositionally biased region" description="Pro residues" evidence="8">
    <location>
        <begin position="1"/>
        <end position="10"/>
    </location>
</feature>
<evidence type="ECO:0000256" key="8">
    <source>
        <dbReference type="SAM" id="MobiDB-lite"/>
    </source>
</evidence>
<dbReference type="InterPro" id="IPR004276">
    <property type="entry name" value="GlycoTrans_28_N"/>
</dbReference>
<dbReference type="InterPro" id="IPR002213">
    <property type="entry name" value="UDP_glucos_trans"/>
</dbReference>
<dbReference type="SUPFAM" id="SSF50729">
    <property type="entry name" value="PH domain-like"/>
    <property type="match status" value="1"/>
</dbReference>
<dbReference type="GO" id="GO:0005975">
    <property type="term" value="P:carbohydrate metabolic process"/>
    <property type="evidence" value="ECO:0007669"/>
    <property type="project" value="InterPro"/>
</dbReference>
<dbReference type="InterPro" id="IPR004182">
    <property type="entry name" value="GRAM"/>
</dbReference>
<reference evidence="11" key="1">
    <citation type="journal article" date="2014" name="Genome Announc.">
        <title>De novo whole-genome sequence and genome annotation of Lichtheimia ramosa.</title>
        <authorList>
            <person name="Linde J."/>
            <person name="Schwartze V."/>
            <person name="Binder U."/>
            <person name="Lass-Florl C."/>
            <person name="Voigt K."/>
            <person name="Horn F."/>
        </authorList>
    </citation>
    <scope>NUCLEOTIDE SEQUENCE</scope>
    <source>
        <strain evidence="11">JMRC FSU:6197</strain>
    </source>
</reference>
<feature type="compositionally biased region" description="Basic and acidic residues" evidence="8">
    <location>
        <begin position="35"/>
        <end position="48"/>
    </location>
</feature>
<dbReference type="InterPro" id="IPR011993">
    <property type="entry name" value="PH-like_dom_sf"/>
</dbReference>
<feature type="compositionally biased region" description="Low complexity" evidence="8">
    <location>
        <begin position="375"/>
        <end position="392"/>
    </location>
</feature>
<dbReference type="Pfam" id="PF06722">
    <property type="entry name" value="EryCIII-like_C"/>
    <property type="match status" value="1"/>
</dbReference>
<dbReference type="InterPro" id="IPR050426">
    <property type="entry name" value="Glycosyltransferase_28"/>
</dbReference>
<keyword evidence="3" id="KW-0328">Glycosyltransferase</keyword>
<evidence type="ECO:0000259" key="10">
    <source>
        <dbReference type="SMART" id="SM00568"/>
    </source>
</evidence>
<feature type="compositionally biased region" description="Acidic residues" evidence="8">
    <location>
        <begin position="78"/>
        <end position="96"/>
    </location>
</feature>
<feature type="compositionally biased region" description="Polar residues" evidence="8">
    <location>
        <begin position="22"/>
        <end position="31"/>
    </location>
</feature>
<feature type="domain" description="GRAM" evidence="10">
    <location>
        <begin position="104"/>
        <end position="270"/>
    </location>
</feature>
<dbReference type="Pfam" id="PF02893">
    <property type="entry name" value="GRAM"/>
    <property type="match status" value="2"/>
</dbReference>
<dbReference type="AlphaFoldDB" id="A0A077W8N7"/>
<comment type="catalytic activity">
    <reaction evidence="7">
        <text>a sterol + UDP-alpha-D-glucose = a sterol 3-beta-D-glucoside + UDP + H(+)</text>
        <dbReference type="Rhea" id="RHEA:22724"/>
        <dbReference type="ChEBI" id="CHEBI:15378"/>
        <dbReference type="ChEBI" id="CHEBI:15889"/>
        <dbReference type="ChEBI" id="CHEBI:37424"/>
        <dbReference type="ChEBI" id="CHEBI:58223"/>
        <dbReference type="ChEBI" id="CHEBI:58885"/>
        <dbReference type="EC" id="2.4.1.173"/>
    </reaction>
    <physiologicalReaction direction="left-to-right" evidence="7">
        <dbReference type="Rhea" id="RHEA:22725"/>
    </physiologicalReaction>
</comment>
<evidence type="ECO:0000313" key="11">
    <source>
        <dbReference type="EMBL" id="CDS03727.1"/>
    </source>
</evidence>
<dbReference type="OrthoDB" id="10261837at2759"/>
<dbReference type="GO" id="GO:0016125">
    <property type="term" value="P:sterol metabolic process"/>
    <property type="evidence" value="ECO:0007669"/>
    <property type="project" value="TreeGrafter"/>
</dbReference>
<feature type="domain" description="PH" evidence="9">
    <location>
        <begin position="156"/>
        <end position="251"/>
    </location>
</feature>
<evidence type="ECO:0000259" key="9">
    <source>
        <dbReference type="SMART" id="SM00233"/>
    </source>
</evidence>
<dbReference type="PANTHER" id="PTHR48050">
    <property type="entry name" value="STEROL 3-BETA-GLUCOSYLTRANSFERASE"/>
    <property type="match status" value="1"/>
</dbReference>
<sequence>MNHSPQPPDNPLLTTTNNNTNHGESTDNSTLRMADTSHESIYKMERSYSEMSIERVLPPPSALTPTPRDTDNEPTIASDEEEEENEEEEDEEEESIMENYSTSEKIKEMFGLPMHEPLLGEFPCYLLRLVTLPGWLYLTTHNLCFYASLPSKEDGPRKSGYLYKKNHRASPLSSRYYFQLRNHVLSWYDSAENTYEPLGSIHLRHATDIRVSRTRSFAFQIVGKRRRCMLIADSKVMDDLRRAMFMAKNSGNSVRIVLPFNKMAKVNKTAAFRFAEYIRVKVDQVSDTEDASDEYYFAYFADINDAFEKIQKQWHKERLVDHHSESTMNTMRSSEDGNHFDATAFQNAFGNTSSGVSAMLIGALVQAKSLGNNNTTESDTSTHSRSSSTMTSDDFKHALSPPQDNKSKQRNSWTFGWFSSPQSPTSPEPENNTTLHHGIPPTPSSKPSIPALDIAAARQEETESPVSPKKKGRFRSASTASIRQLARQSLGLTSPTSSNGNPAEQHHHLLSPHTPSDKSKPPIPPPTTTAPTTTDVTVNAHIRRPRSSSFRELIMHAKKHSHEHNHHPTPVSRSLSWWVNKPYRQALQQADVAVNDLDTDDYEQQALANEQLHKTFPMLGDSENVLAVFNSAFWRTLPYYGRLYFSQNYICFHSGVLGGRQKLAIPLADITHVRRLKSRGYYLLHGIGIVTKDMPEEIYFEFSSLDMRDRCYALFYMINTDQQDGENASFARPKSIKLSDILANATEHALPPVEYGGPPLLSTLSSTEPLLEHKSMPRKSMHITCLTIGSRGDVQPYIALCKQLIKDGHQCRIASHGEYKSWVEEHGIEFRSIGGDPGELMKLCIDNGFLSYSFIKDGVKFFYTWFETLLSTAWEACQGTDVLIESPSAMVGIHMAEKLGIPYFRSMPFPWTRTTRFPHPFAMQNYYPGGRLLYNDMTYVMIDMALWTGTSKTINRFRRKVLGIPATTLEKLELWRVPHIYSFSPTVLPPPKDWPEYMHCTGYWFLDNPNMSWQPDPSLVKFLQAENDPRPIIYIGFGSIIVPDPEAVSRVIVDAVHKANVRAIICKGWSSRMKNKQQHEEDESSAVLNRYPDSIYKIDSVPHDWLFPQIQGVVHHGGAGTTAAGLRAGLPTVIKPFFGDQRFWGQRVEELGVGVCLVKLTVDKLSDALMLVTRNHAMISKANMLGNTIRQENGVKTAVECIYRDLDIARRTSYHGQDE</sequence>
<gene>
    <name evidence="11" type="ORF">LRAMOSA01128</name>
</gene>
<evidence type="ECO:0000256" key="4">
    <source>
        <dbReference type="ARBA" id="ARBA00022679"/>
    </source>
</evidence>
<comment type="catalytic activity">
    <reaction evidence="6">
        <text>ergosterol + UDP-alpha-D-glucose = ergosteryl 3-beta-D-glucoside + UDP + H(+)</text>
        <dbReference type="Rhea" id="RHEA:61836"/>
        <dbReference type="ChEBI" id="CHEBI:15378"/>
        <dbReference type="ChEBI" id="CHEBI:16933"/>
        <dbReference type="ChEBI" id="CHEBI:52973"/>
        <dbReference type="ChEBI" id="CHEBI:58223"/>
        <dbReference type="ChEBI" id="CHEBI:58885"/>
    </reaction>
    <physiologicalReaction direction="left-to-right" evidence="6">
        <dbReference type="Rhea" id="RHEA:61837"/>
    </physiologicalReaction>
</comment>
<dbReference type="InterPro" id="IPR001849">
    <property type="entry name" value="PH_domain"/>
</dbReference>
<proteinExistence type="inferred from homology"/>
<dbReference type="Gene3D" id="2.30.29.30">
    <property type="entry name" value="Pleckstrin-homology domain (PH domain)/Phosphotyrosine-binding domain (PTB)"/>
    <property type="match status" value="3"/>
</dbReference>
<protein>
    <recommendedName>
        <fullName evidence="2">sterol 3beta-glucosyltransferase</fullName>
        <ecNumber evidence="2">2.4.1.173</ecNumber>
    </recommendedName>
    <alternativeName>
        <fullName evidence="5">Autophagy-related protein 26</fullName>
    </alternativeName>
</protein>
<evidence type="ECO:0000256" key="7">
    <source>
        <dbReference type="ARBA" id="ARBA00049453"/>
    </source>
</evidence>
<accession>A0A077W8N7</accession>
<feature type="region of interest" description="Disordered" evidence="8">
    <location>
        <begin position="1"/>
        <end position="98"/>
    </location>
</feature>
<feature type="region of interest" description="Disordered" evidence="8">
    <location>
        <begin position="371"/>
        <end position="547"/>
    </location>
</feature>
<dbReference type="SMART" id="SM00233">
    <property type="entry name" value="PH"/>
    <property type="match status" value="1"/>
</dbReference>
<dbReference type="PANTHER" id="PTHR48050:SF25">
    <property type="entry name" value="STEROL 3-BETA-GLUCOSYLTRANSFERASE"/>
    <property type="match status" value="1"/>
</dbReference>
<name>A0A077W8N7_9FUNG</name>
<keyword evidence="4" id="KW-0808">Transferase</keyword>
<dbReference type="Pfam" id="PF00169">
    <property type="entry name" value="PH"/>
    <property type="match status" value="1"/>
</dbReference>
<evidence type="ECO:0000256" key="1">
    <source>
        <dbReference type="ARBA" id="ARBA00006962"/>
    </source>
</evidence>
<dbReference type="EMBL" id="LK023313">
    <property type="protein sequence ID" value="CDS03727.1"/>
    <property type="molecule type" value="Genomic_DNA"/>
</dbReference>
<feature type="domain" description="GRAM" evidence="10">
    <location>
        <begin position="610"/>
        <end position="677"/>
    </location>
</feature>
<comment type="similarity">
    <text evidence="1">Belongs to the glycosyltransferase 28 family.</text>
</comment>
<dbReference type="FunFam" id="3.40.50.2000:FF:000009">
    <property type="entry name" value="Sterol 3-beta-glucosyltransferase UGT80A2"/>
    <property type="match status" value="1"/>
</dbReference>